<evidence type="ECO:0000313" key="3">
    <source>
        <dbReference type="EMBL" id="NHO64849.1"/>
    </source>
</evidence>
<dbReference type="Proteomes" id="UP000787472">
    <property type="component" value="Unassembled WGS sequence"/>
</dbReference>
<keyword evidence="4" id="KW-1185">Reference proteome</keyword>
<dbReference type="Pfam" id="PF13561">
    <property type="entry name" value="adh_short_C2"/>
    <property type="match status" value="1"/>
</dbReference>
<dbReference type="GO" id="GO:0047040">
    <property type="term" value="F:pteridine reductase activity"/>
    <property type="evidence" value="ECO:0007669"/>
    <property type="project" value="UniProtKB-EC"/>
</dbReference>
<evidence type="ECO:0000256" key="2">
    <source>
        <dbReference type="ARBA" id="ARBA00023002"/>
    </source>
</evidence>
<reference evidence="3" key="1">
    <citation type="submission" date="2020-03" db="EMBL/GenBank/DDBJ databases">
        <authorList>
            <person name="Guo F."/>
        </authorList>
    </citation>
    <scope>NUCLEOTIDE SEQUENCE</scope>
    <source>
        <strain evidence="3">JCM 30134</strain>
    </source>
</reference>
<dbReference type="AlphaFoldDB" id="A0A9E5JT59"/>
<sequence>MTHSSSPTDGPVALITGGAKRIGASIATLLHQHRYRTLIHCRHSIAEAQALVNHLNQQRPESAALLQADLGRDDAIVPLAEQALAAFGQLDALINNASAFYPTPIGTATPTQWDELMNSNAKAPFFLSQALAPELARRHGVIINIADIHASKPLKAHTLYCMAKAANLMLTQSLALELAPEVRVNGIAPGAILWPDDPASEMDPDSKQALLNRVPLKRLGDPDHIARSALFLLQNDYLSGQIIAVDGGRLIQ</sequence>
<dbReference type="Gene3D" id="3.40.50.720">
    <property type="entry name" value="NAD(P)-binding Rossmann-like Domain"/>
    <property type="match status" value="1"/>
</dbReference>
<name>A0A9E5JT59_9GAMM</name>
<dbReference type="InterPro" id="IPR002347">
    <property type="entry name" value="SDR_fam"/>
</dbReference>
<dbReference type="PANTHER" id="PTHR43639">
    <property type="entry name" value="OXIDOREDUCTASE, SHORT-CHAIN DEHYDROGENASE/REDUCTASE FAMILY (AFU_ORTHOLOGUE AFUA_5G02870)"/>
    <property type="match status" value="1"/>
</dbReference>
<dbReference type="PRINTS" id="PR00081">
    <property type="entry name" value="GDHRDH"/>
</dbReference>
<dbReference type="PANTHER" id="PTHR43639:SF1">
    <property type="entry name" value="SHORT-CHAIN DEHYDROGENASE_REDUCTASE FAMILY PROTEIN"/>
    <property type="match status" value="1"/>
</dbReference>
<dbReference type="SUPFAM" id="SSF51735">
    <property type="entry name" value="NAD(P)-binding Rossmann-fold domains"/>
    <property type="match status" value="1"/>
</dbReference>
<dbReference type="EC" id="1.5.1.33" evidence="3"/>
<organism evidence="3 4">
    <name type="scientific">Pseudomaricurvus hydrocarbonicus</name>
    <dbReference type="NCBI Taxonomy" id="1470433"/>
    <lineage>
        <taxon>Bacteria</taxon>
        <taxon>Pseudomonadati</taxon>
        <taxon>Pseudomonadota</taxon>
        <taxon>Gammaproteobacteria</taxon>
        <taxon>Cellvibrionales</taxon>
        <taxon>Cellvibrionaceae</taxon>
        <taxon>Pseudomaricurvus</taxon>
    </lineage>
</organism>
<comment type="similarity">
    <text evidence="1">Belongs to the short-chain dehydrogenases/reductases (SDR) family.</text>
</comment>
<dbReference type="NCBIfam" id="NF006598">
    <property type="entry name" value="PRK09135.1"/>
    <property type="match status" value="1"/>
</dbReference>
<evidence type="ECO:0000313" key="4">
    <source>
        <dbReference type="Proteomes" id="UP000787472"/>
    </source>
</evidence>
<accession>A0A9E5JT59</accession>
<protein>
    <submittedName>
        <fullName evidence="3">Pteridine reductase</fullName>
        <ecNumber evidence="3">1.5.1.33</ecNumber>
    </submittedName>
</protein>
<dbReference type="PRINTS" id="PR00080">
    <property type="entry name" value="SDRFAMILY"/>
</dbReference>
<dbReference type="RefSeq" id="WP_167182494.1">
    <property type="nucleotide sequence ID" value="NZ_JAAONZ010000003.1"/>
</dbReference>
<dbReference type="EMBL" id="JAAONZ010000003">
    <property type="protein sequence ID" value="NHO64849.1"/>
    <property type="molecule type" value="Genomic_DNA"/>
</dbReference>
<keyword evidence="2 3" id="KW-0560">Oxidoreductase</keyword>
<gene>
    <name evidence="3" type="ORF">G8770_04765</name>
</gene>
<dbReference type="InterPro" id="IPR036291">
    <property type="entry name" value="NAD(P)-bd_dom_sf"/>
</dbReference>
<proteinExistence type="inferred from homology"/>
<comment type="caution">
    <text evidence="3">The sequence shown here is derived from an EMBL/GenBank/DDBJ whole genome shotgun (WGS) entry which is preliminary data.</text>
</comment>
<evidence type="ECO:0000256" key="1">
    <source>
        <dbReference type="ARBA" id="ARBA00006484"/>
    </source>
</evidence>